<dbReference type="SUPFAM" id="SSF54001">
    <property type="entry name" value="Cysteine proteinases"/>
    <property type="match status" value="1"/>
</dbReference>
<reference evidence="7" key="1">
    <citation type="journal article" date="2021" name="PeerJ">
        <title>Extensive microbial diversity within the chicken gut microbiome revealed by metagenomics and culture.</title>
        <authorList>
            <person name="Gilroy R."/>
            <person name="Ravi A."/>
            <person name="Getino M."/>
            <person name="Pursley I."/>
            <person name="Horton D.L."/>
            <person name="Alikhan N.F."/>
            <person name="Baker D."/>
            <person name="Gharbi K."/>
            <person name="Hall N."/>
            <person name="Watson M."/>
            <person name="Adriaenssens E.M."/>
            <person name="Foster-Nyarko E."/>
            <person name="Jarju S."/>
            <person name="Secka A."/>
            <person name="Antonio M."/>
            <person name="Oren A."/>
            <person name="Chaudhuri R.R."/>
            <person name="La Ragione R."/>
            <person name="Hildebrand F."/>
            <person name="Pallen M.J."/>
        </authorList>
    </citation>
    <scope>NUCLEOTIDE SEQUENCE</scope>
    <source>
        <strain evidence="7">ChiHecec1B25-7008</strain>
    </source>
</reference>
<dbReference type="PANTHER" id="PTHR47053">
    <property type="entry name" value="MUREIN DD-ENDOPEPTIDASE MEPH-RELATED"/>
    <property type="match status" value="1"/>
</dbReference>
<keyword evidence="4" id="KW-0788">Thiol protease</keyword>
<comment type="similarity">
    <text evidence="1">Belongs to the peptidase C40 family.</text>
</comment>
<reference evidence="7" key="2">
    <citation type="submission" date="2021-04" db="EMBL/GenBank/DDBJ databases">
        <authorList>
            <person name="Gilroy R."/>
        </authorList>
    </citation>
    <scope>NUCLEOTIDE SEQUENCE</scope>
    <source>
        <strain evidence="7">ChiHecec1B25-7008</strain>
    </source>
</reference>
<keyword evidence="5" id="KW-0732">Signal</keyword>
<feature type="domain" description="NlpC/P60" evidence="6">
    <location>
        <begin position="171"/>
        <end position="305"/>
    </location>
</feature>
<dbReference type="GO" id="GO:0008234">
    <property type="term" value="F:cysteine-type peptidase activity"/>
    <property type="evidence" value="ECO:0007669"/>
    <property type="project" value="UniProtKB-KW"/>
</dbReference>
<dbReference type="GO" id="GO:0006508">
    <property type="term" value="P:proteolysis"/>
    <property type="evidence" value="ECO:0007669"/>
    <property type="project" value="UniProtKB-KW"/>
</dbReference>
<evidence type="ECO:0000256" key="4">
    <source>
        <dbReference type="ARBA" id="ARBA00022807"/>
    </source>
</evidence>
<feature type="chain" id="PRO_5039657493" evidence="5">
    <location>
        <begin position="23"/>
        <end position="328"/>
    </location>
</feature>
<dbReference type="EMBL" id="DWZE01000030">
    <property type="protein sequence ID" value="HJA82816.1"/>
    <property type="molecule type" value="Genomic_DNA"/>
</dbReference>
<gene>
    <name evidence="7" type="ORF">H9785_02405</name>
</gene>
<evidence type="ECO:0000256" key="1">
    <source>
        <dbReference type="ARBA" id="ARBA00007074"/>
    </source>
</evidence>
<name>A0A9D2KR99_9BACE</name>
<sequence length="328" mass="37219">MKRLMMLVLLSAALVLAVPAMSQVPDTLRAYGVLNLSVANMRAEPDFSSEMISQGLLGMPVRVLQSQTWQYIRTPDRYEGWVHPVAVRLMTREELEAWNRAEKIVVTAHYGFVRSLPRADALPVSDVVAGDRLRYEGRMGHYYLVSYPDGRRGYIDRSLAQPEREWRRSLRWNADAVLHTAQTLTGVPYLWAGTSSKGVDCSGFVRTVLFMHDIIIPRDASQQARVGRRIDIAPDFSNLEPGDLVFFGRKATAEEKERVTHVAFYLGGKRFIHSQGDVHVSSFDPADPLFDEFNLNRLLFATRILPYICREPLLETTETNELYIGVSD</sequence>
<dbReference type="PANTHER" id="PTHR47053:SF1">
    <property type="entry name" value="MUREIN DD-ENDOPEPTIDASE MEPH-RELATED"/>
    <property type="match status" value="1"/>
</dbReference>
<evidence type="ECO:0000256" key="5">
    <source>
        <dbReference type="SAM" id="SignalP"/>
    </source>
</evidence>
<evidence type="ECO:0000256" key="3">
    <source>
        <dbReference type="ARBA" id="ARBA00022801"/>
    </source>
</evidence>
<evidence type="ECO:0000313" key="7">
    <source>
        <dbReference type="EMBL" id="HJA82816.1"/>
    </source>
</evidence>
<evidence type="ECO:0000259" key="6">
    <source>
        <dbReference type="PROSITE" id="PS51935"/>
    </source>
</evidence>
<evidence type="ECO:0000313" key="8">
    <source>
        <dbReference type="Proteomes" id="UP000823860"/>
    </source>
</evidence>
<dbReference type="PROSITE" id="PS51935">
    <property type="entry name" value="NLPC_P60"/>
    <property type="match status" value="1"/>
</dbReference>
<dbReference type="Gene3D" id="2.30.30.40">
    <property type="entry name" value="SH3 Domains"/>
    <property type="match status" value="2"/>
</dbReference>
<keyword evidence="3" id="KW-0378">Hydrolase</keyword>
<dbReference type="Gene3D" id="3.90.1720.10">
    <property type="entry name" value="endopeptidase domain like (from Nostoc punctiforme)"/>
    <property type="match status" value="1"/>
</dbReference>
<organism evidence="7 8">
    <name type="scientific">Candidatus Bacteroides intestinavium</name>
    <dbReference type="NCBI Taxonomy" id="2838469"/>
    <lineage>
        <taxon>Bacteria</taxon>
        <taxon>Pseudomonadati</taxon>
        <taxon>Bacteroidota</taxon>
        <taxon>Bacteroidia</taxon>
        <taxon>Bacteroidales</taxon>
        <taxon>Bacteroidaceae</taxon>
        <taxon>Bacteroides</taxon>
    </lineage>
</organism>
<dbReference type="InterPro" id="IPR000064">
    <property type="entry name" value="NLP_P60_dom"/>
</dbReference>
<dbReference type="AlphaFoldDB" id="A0A9D2KR99"/>
<keyword evidence="2" id="KW-0645">Protease</keyword>
<dbReference type="InterPro" id="IPR038765">
    <property type="entry name" value="Papain-like_cys_pep_sf"/>
</dbReference>
<dbReference type="InterPro" id="IPR003646">
    <property type="entry name" value="SH3-like_bac-type"/>
</dbReference>
<dbReference type="Proteomes" id="UP000823860">
    <property type="component" value="Unassembled WGS sequence"/>
</dbReference>
<dbReference type="InterPro" id="IPR051202">
    <property type="entry name" value="Peptidase_C40"/>
</dbReference>
<evidence type="ECO:0000256" key="2">
    <source>
        <dbReference type="ARBA" id="ARBA00022670"/>
    </source>
</evidence>
<proteinExistence type="inferred from homology"/>
<dbReference type="Pfam" id="PF00877">
    <property type="entry name" value="NLPC_P60"/>
    <property type="match status" value="1"/>
</dbReference>
<accession>A0A9D2KR99</accession>
<protein>
    <submittedName>
        <fullName evidence="7">C40 family peptidase</fullName>
    </submittedName>
</protein>
<comment type="caution">
    <text evidence="7">The sequence shown here is derived from an EMBL/GenBank/DDBJ whole genome shotgun (WGS) entry which is preliminary data.</text>
</comment>
<feature type="signal peptide" evidence="5">
    <location>
        <begin position="1"/>
        <end position="22"/>
    </location>
</feature>
<dbReference type="Pfam" id="PF08239">
    <property type="entry name" value="SH3_3"/>
    <property type="match status" value="1"/>
</dbReference>